<feature type="region of interest" description="Disordered" evidence="1">
    <location>
        <begin position="609"/>
        <end position="636"/>
    </location>
</feature>
<feature type="compositionally biased region" description="Low complexity" evidence="1">
    <location>
        <begin position="314"/>
        <end position="325"/>
    </location>
</feature>
<feature type="compositionally biased region" description="Basic and acidic residues" evidence="1">
    <location>
        <begin position="240"/>
        <end position="257"/>
    </location>
</feature>
<keyword evidence="3" id="KW-1185">Reference proteome</keyword>
<reference evidence="2 3" key="1">
    <citation type="journal article" date="2015" name="Sci. Rep.">
        <title>The power of single molecule real-time sequencing technology in the de novo assembly of a eukaryotic genome.</title>
        <authorList>
            <person name="Sakai H."/>
            <person name="Naito K."/>
            <person name="Ogiso-Tanaka E."/>
            <person name="Takahashi Y."/>
            <person name="Iseki K."/>
            <person name="Muto C."/>
            <person name="Satou K."/>
            <person name="Teruya K."/>
            <person name="Shiroma A."/>
            <person name="Shimoji M."/>
            <person name="Hirano T."/>
            <person name="Itoh T."/>
            <person name="Kaga A."/>
            <person name="Tomooka N."/>
        </authorList>
    </citation>
    <scope>NUCLEOTIDE SEQUENCE [LARGE SCALE GENOMIC DNA]</scope>
    <source>
        <strain evidence="3">cv. Shumari</strain>
    </source>
</reference>
<gene>
    <name evidence="2" type="primary">Vigan.02G080400</name>
    <name evidence="2" type="ORF">VIGAN_02080400</name>
</gene>
<dbReference type="AlphaFoldDB" id="A0A0S3RCC5"/>
<evidence type="ECO:0000256" key="1">
    <source>
        <dbReference type="SAM" id="MobiDB-lite"/>
    </source>
</evidence>
<accession>A0A0S3RCC5</accession>
<evidence type="ECO:0000313" key="3">
    <source>
        <dbReference type="Proteomes" id="UP000291084"/>
    </source>
</evidence>
<proteinExistence type="predicted"/>
<name>A0A0S3RCC5_PHAAN</name>
<protein>
    <recommendedName>
        <fullName evidence="4">C2 NT-type domain-containing protein</fullName>
    </recommendedName>
</protein>
<feature type="compositionally biased region" description="Polar residues" evidence="1">
    <location>
        <begin position="278"/>
        <end position="288"/>
    </location>
</feature>
<dbReference type="PANTHER" id="PTHR31182">
    <property type="entry name" value="C2 NT-TYPE DOMAIN-CONTAINING PROTEIN"/>
    <property type="match status" value="1"/>
</dbReference>
<dbReference type="Proteomes" id="UP000291084">
    <property type="component" value="Chromosome 2"/>
</dbReference>
<evidence type="ECO:0008006" key="4">
    <source>
        <dbReference type="Google" id="ProtNLM"/>
    </source>
</evidence>
<feature type="region of interest" description="Disordered" evidence="1">
    <location>
        <begin position="201"/>
        <end position="334"/>
    </location>
</feature>
<feature type="compositionally biased region" description="Basic and acidic residues" evidence="1">
    <location>
        <begin position="289"/>
        <end position="300"/>
    </location>
</feature>
<dbReference type="OrthoDB" id="733571at2759"/>
<feature type="compositionally biased region" description="Low complexity" evidence="1">
    <location>
        <begin position="266"/>
        <end position="277"/>
    </location>
</feature>
<evidence type="ECO:0000313" key="2">
    <source>
        <dbReference type="EMBL" id="BAT78158.1"/>
    </source>
</evidence>
<dbReference type="EMBL" id="AP015035">
    <property type="protein sequence ID" value="BAT78158.1"/>
    <property type="molecule type" value="Genomic_DNA"/>
</dbReference>
<dbReference type="PANTHER" id="PTHR31182:SF17">
    <property type="entry name" value="EEIG1_EHBP1 PROTEIN AMINO-TERMINAL DOMAIN PROTEIN"/>
    <property type="match status" value="1"/>
</dbReference>
<organism evidence="2 3">
    <name type="scientific">Vigna angularis var. angularis</name>
    <dbReference type="NCBI Taxonomy" id="157739"/>
    <lineage>
        <taxon>Eukaryota</taxon>
        <taxon>Viridiplantae</taxon>
        <taxon>Streptophyta</taxon>
        <taxon>Embryophyta</taxon>
        <taxon>Tracheophyta</taxon>
        <taxon>Spermatophyta</taxon>
        <taxon>Magnoliopsida</taxon>
        <taxon>eudicotyledons</taxon>
        <taxon>Gunneridae</taxon>
        <taxon>Pentapetalae</taxon>
        <taxon>rosids</taxon>
        <taxon>fabids</taxon>
        <taxon>Fabales</taxon>
        <taxon>Fabaceae</taxon>
        <taxon>Papilionoideae</taxon>
        <taxon>50 kb inversion clade</taxon>
        <taxon>NPAAA clade</taxon>
        <taxon>indigoferoid/millettioid clade</taxon>
        <taxon>Phaseoleae</taxon>
        <taxon>Vigna</taxon>
    </lineage>
</organism>
<sequence length="648" mass="72925">MSPIKCWATRISGHANNRELKVTQLKLQLGLFGTTLGSPNDKLAFEITGTATNKEKKPSNSSKQKTTPLSLAPFSKRRCSHATSSCRSISSKSPSLTWDERDLCAFHLLLKDNPLDVCDLAFLVLYGEGGGGEAKAKMTVVGKAEMSVTVAELAGREEKKTKSNSHNQFQRRLPIKLRVNGLCIEATLLVSIRLLKLRDSDSKGDSVSAKPFENSVQPKKKHGIIEKVKHFTSLGKKNNGKIDESKQTSPCDSDRSPMFDSDDSSNDSNTSSASNNSGTHNTRPTLTKGSERFTTSDRKTRLQKNRSLNGWNFQTPTTDKQQTQTSYPGPFTKSNEVYPQVYQKGTAKNWEYREIKSRDGKAKLKTNVFFASFDQMSERACGESACTVLVALIAHWLHSNHSMPTRAQFEKLITQGSSEWRRLCNSDYYSKLFPDKHFDLETIIEANLRPLVVLPQKSYTGFFSPEKFQCLKGAMSFDEIWDEIKMKVGDHEPRIYIVSWNDHFFVLKVERDAYYIIDSLGERLFEGCQQAFILKFDDSSLIYKKHTTKEEPSKGESREIICRGKECCKEFIKRFLAAIPLWQMEKEEKKWSVSSPYLHRQLQIDFHYSSSSSSTSSSSSSSSSYSSSSSSVTSTDSLWSLLSSGTLN</sequence>